<feature type="domain" description="NnrU" evidence="6">
    <location>
        <begin position="7"/>
        <end position="220"/>
    </location>
</feature>
<reference evidence="7 8" key="1">
    <citation type="submission" date="2019-09" db="EMBL/GenBank/DDBJ databases">
        <title>Polymorphobacter sp. isolated from a lake in China.</title>
        <authorList>
            <person name="Liu Z."/>
        </authorList>
    </citation>
    <scope>NUCLEOTIDE SEQUENCE [LARGE SCALE GENOMIC DNA]</scope>
    <source>
        <strain evidence="7 8">D40P</strain>
    </source>
</reference>
<feature type="transmembrane region" description="Helical" evidence="5">
    <location>
        <begin position="113"/>
        <end position="132"/>
    </location>
</feature>
<evidence type="ECO:0000256" key="4">
    <source>
        <dbReference type="ARBA" id="ARBA00023136"/>
    </source>
</evidence>
<comment type="subcellular location">
    <subcellularLocation>
        <location evidence="1">Membrane</location>
        <topology evidence="1">Multi-pass membrane protein</topology>
    </subcellularLocation>
</comment>
<comment type="caution">
    <text evidence="7">The sequence shown here is derived from an EMBL/GenBank/DDBJ whole genome shotgun (WGS) entry which is preliminary data.</text>
</comment>
<evidence type="ECO:0000256" key="3">
    <source>
        <dbReference type="ARBA" id="ARBA00022989"/>
    </source>
</evidence>
<evidence type="ECO:0000313" key="8">
    <source>
        <dbReference type="Proteomes" id="UP000481327"/>
    </source>
</evidence>
<evidence type="ECO:0000313" key="7">
    <source>
        <dbReference type="EMBL" id="MQT16741.1"/>
    </source>
</evidence>
<evidence type="ECO:0000259" key="6">
    <source>
        <dbReference type="Pfam" id="PF07298"/>
    </source>
</evidence>
<evidence type="ECO:0000256" key="5">
    <source>
        <dbReference type="SAM" id="Phobius"/>
    </source>
</evidence>
<dbReference type="Pfam" id="PF07298">
    <property type="entry name" value="NnrU"/>
    <property type="match status" value="1"/>
</dbReference>
<keyword evidence="4 5" id="KW-0472">Membrane</keyword>
<keyword evidence="3 5" id="KW-1133">Transmembrane helix</keyword>
<evidence type="ECO:0000256" key="1">
    <source>
        <dbReference type="ARBA" id="ARBA00004141"/>
    </source>
</evidence>
<proteinExistence type="predicted"/>
<protein>
    <submittedName>
        <fullName evidence="7">MFS transporter</fullName>
    </submittedName>
</protein>
<dbReference type="InterPro" id="IPR009915">
    <property type="entry name" value="NnrU_dom"/>
</dbReference>
<dbReference type="OrthoDB" id="7828645at2"/>
<feature type="transmembrane region" description="Helical" evidence="5">
    <location>
        <begin position="138"/>
        <end position="155"/>
    </location>
</feature>
<gene>
    <name evidence="7" type="ORF">F3168_05680</name>
</gene>
<dbReference type="EMBL" id="WIOL01000002">
    <property type="protein sequence ID" value="MQT16741.1"/>
    <property type="molecule type" value="Genomic_DNA"/>
</dbReference>
<sequence>MSDLGWLIVAISAFVAGHELLSHPLRAPLVARLGERGFLIVYTLVAFATLGIAGQLWKAIPPDRLWQAPTWVHGIAVVAMAFAAILFVGSVTAPNPALMGMPAGGRPRGVQRITRHPMMWSFAIWGVVHIILSADSRTIVLASGIVTLALFGAAMQDGKKKAQNPAYGEHMAATGFIPFGAQFRGRAKWADGVPGLVATLGGLALWGVMIWAHPLVVGVPALPVLG</sequence>
<name>A0A7C9KHT2_9SPHN</name>
<feature type="transmembrane region" description="Helical" evidence="5">
    <location>
        <begin position="193"/>
        <end position="212"/>
    </location>
</feature>
<dbReference type="Proteomes" id="UP000481327">
    <property type="component" value="Unassembled WGS sequence"/>
</dbReference>
<evidence type="ECO:0000256" key="2">
    <source>
        <dbReference type="ARBA" id="ARBA00022692"/>
    </source>
</evidence>
<accession>A0A7C9KHT2</accession>
<keyword evidence="8" id="KW-1185">Reference proteome</keyword>
<feature type="transmembrane region" description="Helical" evidence="5">
    <location>
        <begin position="37"/>
        <end position="59"/>
    </location>
</feature>
<feature type="transmembrane region" description="Helical" evidence="5">
    <location>
        <begin position="71"/>
        <end position="93"/>
    </location>
</feature>
<feature type="transmembrane region" description="Helical" evidence="5">
    <location>
        <begin position="6"/>
        <end position="25"/>
    </location>
</feature>
<dbReference type="GO" id="GO:0016020">
    <property type="term" value="C:membrane"/>
    <property type="evidence" value="ECO:0007669"/>
    <property type="project" value="UniProtKB-SubCell"/>
</dbReference>
<organism evidence="7 8">
    <name type="scientific">Sandarakinorhabdus fusca</name>
    <dbReference type="NCBI Taxonomy" id="1439888"/>
    <lineage>
        <taxon>Bacteria</taxon>
        <taxon>Pseudomonadati</taxon>
        <taxon>Pseudomonadota</taxon>
        <taxon>Alphaproteobacteria</taxon>
        <taxon>Sphingomonadales</taxon>
        <taxon>Sphingosinicellaceae</taxon>
        <taxon>Sandarakinorhabdus</taxon>
    </lineage>
</organism>
<keyword evidence="2 5" id="KW-0812">Transmembrane</keyword>
<dbReference type="RefSeq" id="WP_152577204.1">
    <property type="nucleotide sequence ID" value="NZ_JAATJI010000001.1"/>
</dbReference>
<dbReference type="AlphaFoldDB" id="A0A7C9KHT2"/>